<dbReference type="STRING" id="1802624.A2982_02515"/>
<feature type="transmembrane region" description="Helical" evidence="1">
    <location>
        <begin position="147"/>
        <end position="166"/>
    </location>
</feature>
<feature type="transmembrane region" description="Helical" evidence="1">
    <location>
        <begin position="197"/>
        <end position="218"/>
    </location>
</feature>
<sequence length="255" mass="28683">MARTRKAEPVWEWEFDLANWPHGTFFGRRWLEFHQGVLVEPPNGCIYFWTCVWATIAWAFSKVFAVIKAPFLFLSRLSRNKRAAKRPKAVPQPSEQPTYMVPPKVAVRAYEQHRVRMEKQTPLVLRFVGRYILHPVFLGRYSPFRLLGRGLLAVLVAVLDFLEPLVEDFGPPLLIIAVVGPVITLIVILFIENPIIMAIIVGSFLTIAVLATLLVIFVRSEFGKVVIGMAVATKDRLCPGIKVIDTRSGSSTSAA</sequence>
<evidence type="ECO:0000313" key="2">
    <source>
        <dbReference type="EMBL" id="OGC52069.1"/>
    </source>
</evidence>
<organism evidence="2 3">
    <name type="scientific">candidate division WWE3 bacterium RIFCSPLOWO2_01_FULL_39_13</name>
    <dbReference type="NCBI Taxonomy" id="1802624"/>
    <lineage>
        <taxon>Bacteria</taxon>
        <taxon>Katanobacteria</taxon>
    </lineage>
</organism>
<proteinExistence type="predicted"/>
<evidence type="ECO:0000256" key="1">
    <source>
        <dbReference type="SAM" id="Phobius"/>
    </source>
</evidence>
<evidence type="ECO:0000313" key="3">
    <source>
        <dbReference type="Proteomes" id="UP000178771"/>
    </source>
</evidence>
<name>A0A1F4V4J2_UNCKA</name>
<reference evidence="2 3" key="1">
    <citation type="journal article" date="2016" name="Nat. Commun.">
        <title>Thousands of microbial genomes shed light on interconnected biogeochemical processes in an aquifer system.</title>
        <authorList>
            <person name="Anantharaman K."/>
            <person name="Brown C.T."/>
            <person name="Hug L.A."/>
            <person name="Sharon I."/>
            <person name="Castelle C.J."/>
            <person name="Probst A.J."/>
            <person name="Thomas B.C."/>
            <person name="Singh A."/>
            <person name="Wilkins M.J."/>
            <person name="Karaoz U."/>
            <person name="Brodie E.L."/>
            <person name="Williams K.H."/>
            <person name="Hubbard S.S."/>
            <person name="Banfield J.F."/>
        </authorList>
    </citation>
    <scope>NUCLEOTIDE SEQUENCE [LARGE SCALE GENOMIC DNA]</scope>
</reference>
<dbReference type="Proteomes" id="UP000178771">
    <property type="component" value="Unassembled WGS sequence"/>
</dbReference>
<keyword evidence="1" id="KW-0472">Membrane</keyword>
<keyword evidence="1" id="KW-0812">Transmembrane</keyword>
<keyword evidence="1" id="KW-1133">Transmembrane helix</keyword>
<dbReference type="EMBL" id="MEVH01000006">
    <property type="protein sequence ID" value="OGC52069.1"/>
    <property type="molecule type" value="Genomic_DNA"/>
</dbReference>
<protein>
    <submittedName>
        <fullName evidence="2">Uncharacterized protein</fullName>
    </submittedName>
</protein>
<comment type="caution">
    <text evidence="2">The sequence shown here is derived from an EMBL/GenBank/DDBJ whole genome shotgun (WGS) entry which is preliminary data.</text>
</comment>
<feature type="transmembrane region" description="Helical" evidence="1">
    <location>
        <begin position="46"/>
        <end position="74"/>
    </location>
</feature>
<gene>
    <name evidence="2" type="ORF">A2982_02515</name>
</gene>
<dbReference type="AlphaFoldDB" id="A0A1F4V4J2"/>
<feature type="transmembrane region" description="Helical" evidence="1">
    <location>
        <begin position="173"/>
        <end position="191"/>
    </location>
</feature>
<accession>A0A1F4V4J2</accession>